<evidence type="ECO:0000313" key="2">
    <source>
        <dbReference type="Proteomes" id="UP001153954"/>
    </source>
</evidence>
<protein>
    <recommendedName>
        <fullName evidence="3">Ecdysteroid 22-kinase</fullName>
    </recommendedName>
</protein>
<dbReference type="Pfam" id="PF02958">
    <property type="entry name" value="EcKL"/>
    <property type="match status" value="1"/>
</dbReference>
<dbReference type="EMBL" id="CAKOGL010000008">
    <property type="protein sequence ID" value="CAH2089102.1"/>
    <property type="molecule type" value="Genomic_DNA"/>
</dbReference>
<dbReference type="PANTHER" id="PTHR11012:SF30">
    <property type="entry name" value="PROTEIN KINASE-LIKE DOMAIN-CONTAINING"/>
    <property type="match status" value="1"/>
</dbReference>
<name>A0AAU9TTA1_EUPED</name>
<gene>
    <name evidence="1" type="ORF">EEDITHA_LOCUS5193</name>
</gene>
<proteinExistence type="predicted"/>
<dbReference type="Proteomes" id="UP001153954">
    <property type="component" value="Unassembled WGS sequence"/>
</dbReference>
<reference evidence="1" key="1">
    <citation type="submission" date="2022-03" db="EMBL/GenBank/DDBJ databases">
        <authorList>
            <person name="Tunstrom K."/>
        </authorList>
    </citation>
    <scope>NUCLEOTIDE SEQUENCE</scope>
</reference>
<keyword evidence="2" id="KW-1185">Reference proteome</keyword>
<accession>A0AAU9TTA1</accession>
<sequence>MGDVVDVVSIDYQTVYAGTPVCDIIYFIVLSTDEKFRKQYFDELLTHYYTKLEEALKRLSVDPLEAYPKEKFYSDIKKVLPFAVVLGATVLPLITAEAENVPKVGNDSDVNDFILPPNELCAQRFRGIVSDCIKWGAI</sequence>
<evidence type="ECO:0008006" key="3">
    <source>
        <dbReference type="Google" id="ProtNLM"/>
    </source>
</evidence>
<dbReference type="AlphaFoldDB" id="A0AAU9TTA1"/>
<dbReference type="InterPro" id="IPR011009">
    <property type="entry name" value="Kinase-like_dom_sf"/>
</dbReference>
<comment type="caution">
    <text evidence="1">The sequence shown here is derived from an EMBL/GenBank/DDBJ whole genome shotgun (WGS) entry which is preliminary data.</text>
</comment>
<dbReference type="PANTHER" id="PTHR11012">
    <property type="entry name" value="PROTEIN KINASE-LIKE DOMAIN-CONTAINING"/>
    <property type="match status" value="1"/>
</dbReference>
<organism evidence="1 2">
    <name type="scientific">Euphydryas editha</name>
    <name type="common">Edith's checkerspot</name>
    <dbReference type="NCBI Taxonomy" id="104508"/>
    <lineage>
        <taxon>Eukaryota</taxon>
        <taxon>Metazoa</taxon>
        <taxon>Ecdysozoa</taxon>
        <taxon>Arthropoda</taxon>
        <taxon>Hexapoda</taxon>
        <taxon>Insecta</taxon>
        <taxon>Pterygota</taxon>
        <taxon>Neoptera</taxon>
        <taxon>Endopterygota</taxon>
        <taxon>Lepidoptera</taxon>
        <taxon>Glossata</taxon>
        <taxon>Ditrysia</taxon>
        <taxon>Papilionoidea</taxon>
        <taxon>Nymphalidae</taxon>
        <taxon>Nymphalinae</taxon>
        <taxon>Euphydryas</taxon>
    </lineage>
</organism>
<dbReference type="SUPFAM" id="SSF56112">
    <property type="entry name" value="Protein kinase-like (PK-like)"/>
    <property type="match status" value="1"/>
</dbReference>
<evidence type="ECO:0000313" key="1">
    <source>
        <dbReference type="EMBL" id="CAH2089102.1"/>
    </source>
</evidence>
<dbReference type="InterPro" id="IPR004119">
    <property type="entry name" value="EcKL"/>
</dbReference>